<dbReference type="Pfam" id="PF13231">
    <property type="entry name" value="PMT_2"/>
    <property type="match status" value="1"/>
</dbReference>
<feature type="domain" description="Glycosyltransferase RgtA/B/C/D-like" evidence="9">
    <location>
        <begin position="3"/>
        <end position="138"/>
    </location>
</feature>
<evidence type="ECO:0000256" key="8">
    <source>
        <dbReference type="SAM" id="Phobius"/>
    </source>
</evidence>
<dbReference type="InterPro" id="IPR050297">
    <property type="entry name" value="LipidA_mod_glycosyltrf_83"/>
</dbReference>
<gene>
    <name evidence="10" type="ORF">AVDCRST_MAG37-2514</name>
</gene>
<evidence type="ECO:0000256" key="6">
    <source>
        <dbReference type="ARBA" id="ARBA00022989"/>
    </source>
</evidence>
<dbReference type="InterPro" id="IPR038731">
    <property type="entry name" value="RgtA/B/C-like"/>
</dbReference>
<feature type="transmembrane region" description="Helical" evidence="8">
    <location>
        <begin position="78"/>
        <end position="107"/>
    </location>
</feature>
<keyword evidence="3" id="KW-0328">Glycosyltransferase</keyword>
<evidence type="ECO:0000256" key="4">
    <source>
        <dbReference type="ARBA" id="ARBA00022679"/>
    </source>
</evidence>
<proteinExistence type="predicted"/>
<feature type="transmembrane region" description="Helical" evidence="8">
    <location>
        <begin position="119"/>
        <end position="138"/>
    </location>
</feature>
<feature type="transmembrane region" description="Helical" evidence="8">
    <location>
        <begin position="32"/>
        <end position="50"/>
    </location>
</feature>
<keyword evidence="5 8" id="KW-0812">Transmembrane</keyword>
<evidence type="ECO:0000259" key="9">
    <source>
        <dbReference type="Pfam" id="PF13231"/>
    </source>
</evidence>
<evidence type="ECO:0000313" key="10">
    <source>
        <dbReference type="EMBL" id="CAA9452520.1"/>
    </source>
</evidence>
<keyword evidence="7 8" id="KW-0472">Membrane</keyword>
<comment type="subcellular location">
    <subcellularLocation>
        <location evidence="1">Cell membrane</location>
        <topology evidence="1">Multi-pass membrane protein</topology>
    </subcellularLocation>
</comment>
<dbReference type="PANTHER" id="PTHR33908:SF11">
    <property type="entry name" value="MEMBRANE PROTEIN"/>
    <property type="match status" value="1"/>
</dbReference>
<dbReference type="EMBL" id="CADCVD010000125">
    <property type="protein sequence ID" value="CAA9452520.1"/>
    <property type="molecule type" value="Genomic_DNA"/>
</dbReference>
<reference evidence="10" key="1">
    <citation type="submission" date="2020-02" db="EMBL/GenBank/DDBJ databases">
        <authorList>
            <person name="Meier V. D."/>
        </authorList>
    </citation>
    <scope>NUCLEOTIDE SEQUENCE</scope>
    <source>
        <strain evidence="10">AVDCRST_MAG37</strain>
    </source>
</reference>
<accession>A0A6J4QSQ4</accession>
<sequence>MHIVPALVSTGTVVLAGFIARELGGGRLAQGTAALATLIAPTILAVSTWLSMDAVDQFFWTLGAYLIVRILNRDQPRLWLLFGLVMGLGLLNKVTILYFGLAVLIALLATPARRHLRTAWPWLGGALSFVFLLPYGYWQVQNGWPTLEFFGNYSWKVDQDSPLEFLAKQILTMHPVTLPLWLAGLYYLLFVREGRLWRPVGLVFVILFVLFVIQNGKFYYLAPAYPMLFAAGGVALERYRIGWPRWDRIRVAYVALLAVVGAVSAPLTVVPALPVETLASITGAVNGNAGIEAEAREAAQIPLNFADRFGWEEMVATVAGVYEELPPEEQANACILTGNYGEAGAIDFFGEEYGLPKAISGHNNYYLWGPRGCTGEVVIAVNVPRGNLRTVFDDVEEAATTRCEYCMPDENNLPIYIARSPKMPLDEAWPKFKFYK</sequence>
<feature type="transmembrane region" description="Helical" evidence="8">
    <location>
        <begin position="219"/>
        <end position="239"/>
    </location>
</feature>
<dbReference type="GO" id="GO:0009103">
    <property type="term" value="P:lipopolysaccharide biosynthetic process"/>
    <property type="evidence" value="ECO:0007669"/>
    <property type="project" value="UniProtKB-ARBA"/>
</dbReference>
<keyword evidence="6 8" id="KW-1133">Transmembrane helix</keyword>
<protein>
    <recommendedName>
        <fullName evidence="9">Glycosyltransferase RgtA/B/C/D-like domain-containing protein</fullName>
    </recommendedName>
</protein>
<organism evidence="10">
    <name type="scientific">uncultured Rubrobacteraceae bacterium</name>
    <dbReference type="NCBI Taxonomy" id="349277"/>
    <lineage>
        <taxon>Bacteria</taxon>
        <taxon>Bacillati</taxon>
        <taxon>Actinomycetota</taxon>
        <taxon>Rubrobacteria</taxon>
        <taxon>Rubrobacterales</taxon>
        <taxon>Rubrobacteraceae</taxon>
        <taxon>environmental samples</taxon>
    </lineage>
</organism>
<feature type="transmembrane region" description="Helical" evidence="8">
    <location>
        <begin position="196"/>
        <end position="213"/>
    </location>
</feature>
<dbReference type="PANTHER" id="PTHR33908">
    <property type="entry name" value="MANNOSYLTRANSFERASE YKCB-RELATED"/>
    <property type="match status" value="1"/>
</dbReference>
<name>A0A6J4QSQ4_9ACTN</name>
<evidence type="ECO:0000256" key="2">
    <source>
        <dbReference type="ARBA" id="ARBA00022475"/>
    </source>
</evidence>
<evidence type="ECO:0000256" key="7">
    <source>
        <dbReference type="ARBA" id="ARBA00023136"/>
    </source>
</evidence>
<evidence type="ECO:0000256" key="5">
    <source>
        <dbReference type="ARBA" id="ARBA00022692"/>
    </source>
</evidence>
<evidence type="ECO:0000256" key="1">
    <source>
        <dbReference type="ARBA" id="ARBA00004651"/>
    </source>
</evidence>
<keyword evidence="4" id="KW-0808">Transferase</keyword>
<evidence type="ECO:0000256" key="3">
    <source>
        <dbReference type="ARBA" id="ARBA00022676"/>
    </source>
</evidence>
<feature type="transmembrane region" description="Helical" evidence="8">
    <location>
        <begin position="251"/>
        <end position="273"/>
    </location>
</feature>
<feature type="transmembrane region" description="Helical" evidence="8">
    <location>
        <begin position="170"/>
        <end position="189"/>
    </location>
</feature>
<dbReference type="GO" id="GO:0016763">
    <property type="term" value="F:pentosyltransferase activity"/>
    <property type="evidence" value="ECO:0007669"/>
    <property type="project" value="TreeGrafter"/>
</dbReference>
<dbReference type="GO" id="GO:0005886">
    <property type="term" value="C:plasma membrane"/>
    <property type="evidence" value="ECO:0007669"/>
    <property type="project" value="UniProtKB-SubCell"/>
</dbReference>
<keyword evidence="2" id="KW-1003">Cell membrane</keyword>
<dbReference type="AlphaFoldDB" id="A0A6J4QSQ4"/>